<evidence type="ECO:0000313" key="1">
    <source>
        <dbReference type="EMBL" id="ADB34932.1"/>
    </source>
</evidence>
<proteinExistence type="predicted"/>
<evidence type="ECO:0008006" key="3">
    <source>
        <dbReference type="Google" id="ProtNLM"/>
    </source>
</evidence>
<gene>
    <name evidence="1" type="ordered locus">Kfla_5928</name>
</gene>
<accession>D2PRL4</accession>
<evidence type="ECO:0000313" key="2">
    <source>
        <dbReference type="Proteomes" id="UP000007967"/>
    </source>
</evidence>
<dbReference type="Proteomes" id="UP000007967">
    <property type="component" value="Chromosome"/>
</dbReference>
<dbReference type="HOGENOM" id="CLU_080344_1_1_11"/>
<dbReference type="GO" id="GO:0006974">
    <property type="term" value="P:DNA damage response"/>
    <property type="evidence" value="ECO:0007669"/>
    <property type="project" value="TreeGrafter"/>
</dbReference>
<dbReference type="Gene3D" id="3.30.70.2970">
    <property type="entry name" value="Protein of unknown function (DUF541), domain 2"/>
    <property type="match status" value="1"/>
</dbReference>
<dbReference type="AlphaFoldDB" id="D2PRL4"/>
<reference evidence="2" key="1">
    <citation type="submission" date="2009-09" db="EMBL/GenBank/DDBJ databases">
        <title>The complete genome of Kribbella flavida DSM 17836.</title>
        <authorList>
            <consortium name="US DOE Joint Genome Institute (JGI-PGF)"/>
            <person name="Lucas S."/>
            <person name="Copeland A."/>
            <person name="Lapidus A."/>
            <person name="Glavina del Rio T."/>
            <person name="Dalin E."/>
            <person name="Tice H."/>
            <person name="Bruce D."/>
            <person name="Goodwin L."/>
            <person name="Pitluck S."/>
            <person name="Kyrpides N."/>
            <person name="Mavromatis K."/>
            <person name="Ivanova N."/>
            <person name="Saunders E."/>
            <person name="Brettin T."/>
            <person name="Detter J.C."/>
            <person name="Han C."/>
            <person name="Larimer F."/>
            <person name="Land M."/>
            <person name="Hauser L."/>
            <person name="Markowitz V."/>
            <person name="Cheng J.-F."/>
            <person name="Hugenholtz P."/>
            <person name="Woyke T."/>
            <person name="Wu D."/>
            <person name="Pukall R."/>
            <person name="Klenk H.-P."/>
            <person name="Eisen J.A."/>
        </authorList>
    </citation>
    <scope>NUCLEOTIDE SEQUENCE [LARGE SCALE GENOMIC DNA]</scope>
    <source>
        <strain evidence="2">DSM 17836 / JCM 10339 / NBRC 14399</strain>
    </source>
</reference>
<reference evidence="1 2" key="2">
    <citation type="journal article" date="2010" name="Stand. Genomic Sci.">
        <title>Complete genome sequence of Kribbella flavida type strain (IFO 14399).</title>
        <authorList>
            <person name="Pukall R."/>
            <person name="Lapidus A."/>
            <person name="Glavina Del Rio T."/>
            <person name="Copeland A."/>
            <person name="Tice H."/>
            <person name="Cheng J.-F."/>
            <person name="Lucas S."/>
            <person name="Chen F."/>
            <person name="Nolan M."/>
            <person name="LaButti K."/>
            <person name="Pati A."/>
            <person name="Ivanova N."/>
            <person name="Mavrommatis K."/>
            <person name="Mikhailova N."/>
            <person name="Pitluck S."/>
            <person name="Bruce D."/>
            <person name="Goodwin L."/>
            <person name="Land M."/>
            <person name="Hauser L."/>
            <person name="Chang Y.-J."/>
            <person name="Jeffries C.D."/>
            <person name="Chen A."/>
            <person name="Palaniappan K."/>
            <person name="Chain P."/>
            <person name="Rohde M."/>
            <person name="Goeker M."/>
            <person name="Bristow J."/>
            <person name="Eisen J.A."/>
            <person name="Markowitz V."/>
            <person name="Hugenholtz P."/>
            <person name="Kyrpides N.C."/>
            <person name="Klenk H.-P."/>
            <person name="Brettin T."/>
        </authorList>
    </citation>
    <scope>NUCLEOTIDE SEQUENCE [LARGE SCALE GENOMIC DNA]</scope>
    <source>
        <strain evidence="2">DSM 17836 / JCM 10339 / NBRC 14399</strain>
    </source>
</reference>
<protein>
    <recommendedName>
        <fullName evidence="3">Outer membrane protein</fullName>
    </recommendedName>
</protein>
<dbReference type="InterPro" id="IPR007497">
    <property type="entry name" value="SIMPL/DUF541"/>
</dbReference>
<sequence length="216" mass="22291">MCARWSVRLAVMESGITVTGTGQATAPADLLRLTLSVGQDASDVAIAVAQVAERTEAVTAALHGEGVAAADIYTSAVSVHPQYGDSMAVAGYRASHSMTVTTRDLTGFGRLLNAAVAAAGNSLGLDFLQFDVSDKAVLVDQARELAFQQARQKADQLAALTGQSIGSIAAVAETQGAVPLRAMKAESARGGFAADLAVTPGEQTVDVSVEVRWNWS</sequence>
<dbReference type="Pfam" id="PF04402">
    <property type="entry name" value="SIMPL"/>
    <property type="match status" value="1"/>
</dbReference>
<dbReference type="PANTHER" id="PTHR34387:SF2">
    <property type="entry name" value="SLR1258 PROTEIN"/>
    <property type="match status" value="1"/>
</dbReference>
<dbReference type="STRING" id="479435.Kfla_5928"/>
<dbReference type="Gene3D" id="3.30.110.170">
    <property type="entry name" value="Protein of unknown function (DUF541), domain 1"/>
    <property type="match status" value="1"/>
</dbReference>
<organism evidence="1 2">
    <name type="scientific">Kribbella flavida (strain DSM 17836 / JCM 10339 / NBRC 14399)</name>
    <dbReference type="NCBI Taxonomy" id="479435"/>
    <lineage>
        <taxon>Bacteria</taxon>
        <taxon>Bacillati</taxon>
        <taxon>Actinomycetota</taxon>
        <taxon>Actinomycetes</taxon>
        <taxon>Propionibacteriales</taxon>
        <taxon>Kribbellaceae</taxon>
        <taxon>Kribbella</taxon>
    </lineage>
</organism>
<name>D2PRL4_KRIFD</name>
<keyword evidence="2" id="KW-1185">Reference proteome</keyword>
<dbReference type="PANTHER" id="PTHR34387">
    <property type="entry name" value="SLR1258 PROTEIN"/>
    <property type="match status" value="1"/>
</dbReference>
<dbReference type="eggNOG" id="COG2968">
    <property type="taxonomic scope" value="Bacteria"/>
</dbReference>
<dbReference type="KEGG" id="kfl:Kfla_5928"/>
<dbReference type="InterPro" id="IPR052022">
    <property type="entry name" value="26kDa_periplasmic_antigen"/>
</dbReference>
<dbReference type="EMBL" id="CP001736">
    <property type="protein sequence ID" value="ADB34932.1"/>
    <property type="molecule type" value="Genomic_DNA"/>
</dbReference>